<evidence type="ECO:0000313" key="2">
    <source>
        <dbReference type="Proteomes" id="UP000032522"/>
    </source>
</evidence>
<name>A0A0D8BVU9_GEOKU</name>
<organism evidence="1 2">
    <name type="scientific">Geobacillus kaustophilus</name>
    <dbReference type="NCBI Taxonomy" id="1462"/>
    <lineage>
        <taxon>Bacteria</taxon>
        <taxon>Bacillati</taxon>
        <taxon>Bacillota</taxon>
        <taxon>Bacilli</taxon>
        <taxon>Bacillales</taxon>
        <taxon>Anoxybacillaceae</taxon>
        <taxon>Geobacillus</taxon>
        <taxon>Geobacillus thermoleovorans group</taxon>
    </lineage>
</organism>
<comment type="caution">
    <text evidence="1">The sequence shown here is derived from an EMBL/GenBank/DDBJ whole genome shotgun (WGS) entry which is preliminary data.</text>
</comment>
<dbReference type="InterPro" id="IPR026838">
    <property type="entry name" value="YheC/D"/>
</dbReference>
<dbReference type="OrthoDB" id="7869153at2"/>
<dbReference type="EMBL" id="JYBP01000003">
    <property type="protein sequence ID" value="KJE28129.1"/>
    <property type="molecule type" value="Genomic_DNA"/>
</dbReference>
<gene>
    <name evidence="1" type="ORF">LG52_2544</name>
</gene>
<dbReference type="Pfam" id="PF14398">
    <property type="entry name" value="ATPgrasp_YheCD"/>
    <property type="match status" value="1"/>
</dbReference>
<proteinExistence type="predicted"/>
<sequence>MLSLGFVTLDEQQDRTYCTEVAKRARRYGISVCRFSPLGIDPQTENVRGFLFQEETNEWTNAVFAIPPFLYDRCFYGNDERSKKAKPIMNWLKQRPDLTFLGYGLPGKWDVYEALSSHPLLSAYVPPTVRLERADDVLALLRREQAAIAKPVHGSGGRGICIFQKRGKALSVQDSHGQEQAVIARRSELEQLLSSWSRRGEYVLQPLLQLSTPEGEPFDLRILLQKDENGRWAERVRAVRVGRPGAWVANIRAGADIRPFSEWLDRLSSSKRLFVLDGVETIIRTLPVYIDRMFGPLFEIGLDLGAADNGAVWILDVNSKPGRKVAHLLPPEQQNELYEAPLRYCLFLARGGKANDLHVDH</sequence>
<dbReference type="SUPFAM" id="SSF56059">
    <property type="entry name" value="Glutathione synthetase ATP-binding domain-like"/>
    <property type="match status" value="1"/>
</dbReference>
<dbReference type="Proteomes" id="UP000032522">
    <property type="component" value="Unassembled WGS sequence"/>
</dbReference>
<dbReference type="PATRIC" id="fig|1462.6.peg.2843"/>
<dbReference type="AlphaFoldDB" id="A0A0D8BVU9"/>
<accession>A0A0D8BVU9</accession>
<dbReference type="RefSeq" id="WP_044732210.1">
    <property type="nucleotide sequence ID" value="NZ_JYBP01000003.1"/>
</dbReference>
<reference evidence="1 2" key="1">
    <citation type="submission" date="2015-01" db="EMBL/GenBank/DDBJ databases">
        <authorList>
            <person name="Filippidou S."/>
            <person name="Jeanneret N."/>
            <person name="Russel-Delif L."/>
            <person name="Junier T."/>
            <person name="Wunderlin T."/>
            <person name="Molina V."/>
            <person name="Johnson S.L."/>
            <person name="Davenport K.W."/>
            <person name="Chain P.S."/>
            <person name="Dorador C."/>
            <person name="Junier P."/>
        </authorList>
    </citation>
    <scope>NUCLEOTIDE SEQUENCE [LARGE SCALE GENOMIC DNA]</scope>
    <source>
        <strain evidence="1 2">Et7/4</strain>
    </source>
</reference>
<protein>
    <submittedName>
        <fullName evidence="1">YheC/D like ATP-grasp family protein</fullName>
    </submittedName>
</protein>
<evidence type="ECO:0000313" key="1">
    <source>
        <dbReference type="EMBL" id="KJE28129.1"/>
    </source>
</evidence>